<dbReference type="EC" id="1.1.1.3" evidence="15"/>
<evidence type="ECO:0000256" key="16">
    <source>
        <dbReference type="RuleBase" id="RU004171"/>
    </source>
</evidence>
<organism evidence="20 21">
    <name type="scientific">Epilithonimonas lactis</name>
    <dbReference type="NCBI Taxonomy" id="421072"/>
    <lineage>
        <taxon>Bacteria</taxon>
        <taxon>Pseudomonadati</taxon>
        <taxon>Bacteroidota</taxon>
        <taxon>Flavobacteriia</taxon>
        <taxon>Flavobacteriales</taxon>
        <taxon>Weeksellaceae</taxon>
        <taxon>Chryseobacterium group</taxon>
        <taxon>Epilithonimonas</taxon>
    </lineage>
</organism>
<keyword evidence="7" id="KW-0418">Kinase</keyword>
<dbReference type="Pfam" id="PF00742">
    <property type="entry name" value="Homoserine_dh"/>
    <property type="match status" value="1"/>
</dbReference>
<dbReference type="UniPathway" id="UPA00050">
    <property type="reaction ID" value="UER00063"/>
</dbReference>
<dbReference type="InterPro" id="IPR011147">
    <property type="entry name" value="Bifunc_Aspkin/hSer_DH"/>
</dbReference>
<dbReference type="Gene3D" id="3.30.70.260">
    <property type="match status" value="1"/>
</dbReference>
<proteinExistence type="inferred from homology"/>
<evidence type="ECO:0000256" key="4">
    <source>
        <dbReference type="ARBA" id="ARBA00022605"/>
    </source>
</evidence>
<dbReference type="InterPro" id="IPR001342">
    <property type="entry name" value="HDH_cat"/>
</dbReference>
<keyword evidence="12 15" id="KW-0486">Methionine biosynthesis</keyword>
<dbReference type="eggNOG" id="COG0527">
    <property type="taxonomic scope" value="Bacteria"/>
</dbReference>
<gene>
    <name evidence="20" type="ORF">IO89_02520</name>
</gene>
<evidence type="ECO:0000256" key="7">
    <source>
        <dbReference type="ARBA" id="ARBA00022777"/>
    </source>
</evidence>
<evidence type="ECO:0000256" key="5">
    <source>
        <dbReference type="ARBA" id="ARBA00022697"/>
    </source>
</evidence>
<keyword evidence="8" id="KW-0067">ATP-binding</keyword>
<dbReference type="EMBL" id="JPLY01000001">
    <property type="protein sequence ID" value="KFC23478.1"/>
    <property type="molecule type" value="Genomic_DNA"/>
</dbReference>
<dbReference type="InterPro" id="IPR045865">
    <property type="entry name" value="ACT-like_dom_sf"/>
</dbReference>
<dbReference type="InterPro" id="IPR019811">
    <property type="entry name" value="HDH_CS"/>
</dbReference>
<feature type="domain" description="Aspartokinase ACT" evidence="19">
    <location>
        <begin position="16"/>
        <end position="76"/>
    </location>
</feature>
<dbReference type="GO" id="GO:0009089">
    <property type="term" value="P:lysine biosynthetic process via diaminopimelate"/>
    <property type="evidence" value="ECO:0007669"/>
    <property type="project" value="UniProtKB-UniPathway"/>
</dbReference>
<dbReference type="eggNOG" id="COG0460">
    <property type="taxonomic scope" value="Bacteria"/>
</dbReference>
<dbReference type="InterPro" id="IPR036291">
    <property type="entry name" value="NAD(P)-bd_dom_sf"/>
</dbReference>
<dbReference type="UniPathway" id="UPA00051">
    <property type="reaction ID" value="UER00465"/>
</dbReference>
<evidence type="ECO:0000313" key="20">
    <source>
        <dbReference type="EMBL" id="KFC23478.1"/>
    </source>
</evidence>
<evidence type="ECO:0000259" key="17">
    <source>
        <dbReference type="Pfam" id="PF00742"/>
    </source>
</evidence>
<dbReference type="GO" id="GO:0050661">
    <property type="term" value="F:NADP binding"/>
    <property type="evidence" value="ECO:0007669"/>
    <property type="project" value="InterPro"/>
</dbReference>
<comment type="pathway">
    <text evidence="3 15">Amino-acid biosynthesis; L-methionine biosynthesis via de novo pathway; L-homoserine from L-aspartate: step 3/3.</text>
</comment>
<protein>
    <recommendedName>
        <fullName evidence="15">Homoserine dehydrogenase</fullName>
        <ecNumber evidence="15">1.1.1.3</ecNumber>
    </recommendedName>
</protein>
<keyword evidence="10 15" id="KW-0560">Oxidoreductase</keyword>
<name>A0A085BLY3_9FLAO</name>
<dbReference type="GO" id="GO:0009086">
    <property type="term" value="P:methionine biosynthetic process"/>
    <property type="evidence" value="ECO:0007669"/>
    <property type="project" value="UniProtKB-KW"/>
</dbReference>
<dbReference type="PROSITE" id="PS01042">
    <property type="entry name" value="HOMOSER_DHGENASE"/>
    <property type="match status" value="1"/>
</dbReference>
<comment type="cofactor">
    <cofactor evidence="1">
        <name>a metal cation</name>
        <dbReference type="ChEBI" id="CHEBI:25213"/>
    </cofactor>
</comment>
<comment type="caution">
    <text evidence="20">The sequence shown here is derived from an EMBL/GenBank/DDBJ whole genome shotgun (WGS) entry which is preliminary data.</text>
</comment>
<evidence type="ECO:0000256" key="3">
    <source>
        <dbReference type="ARBA" id="ARBA00005062"/>
    </source>
</evidence>
<dbReference type="GO" id="GO:0004412">
    <property type="term" value="F:homoserine dehydrogenase activity"/>
    <property type="evidence" value="ECO:0007669"/>
    <property type="project" value="UniProtKB-EC"/>
</dbReference>
<evidence type="ECO:0000256" key="12">
    <source>
        <dbReference type="ARBA" id="ARBA00023167"/>
    </source>
</evidence>
<dbReference type="UniPathway" id="UPA00034">
    <property type="reaction ID" value="UER00015"/>
</dbReference>
<dbReference type="GO" id="GO:0009088">
    <property type="term" value="P:threonine biosynthetic process"/>
    <property type="evidence" value="ECO:0007669"/>
    <property type="project" value="UniProtKB-UniPathway"/>
</dbReference>
<comment type="pathway">
    <text evidence="2 15">Amino-acid biosynthesis; L-threonine biosynthesis; L-threonine from L-aspartate: step 3/5.</text>
</comment>
<accession>A0A085BLY3</accession>
<dbReference type="RefSeq" id="WP_034973323.1">
    <property type="nucleotide sequence ID" value="NZ_FOFI01000002.1"/>
</dbReference>
<dbReference type="Gene3D" id="3.30.360.10">
    <property type="entry name" value="Dihydrodipicolinate Reductase, domain 2"/>
    <property type="match status" value="1"/>
</dbReference>
<evidence type="ECO:0000256" key="11">
    <source>
        <dbReference type="ARBA" id="ARBA00023154"/>
    </source>
</evidence>
<comment type="catalytic activity">
    <reaction evidence="13">
        <text>L-homoserine + NADP(+) = L-aspartate 4-semialdehyde + NADPH + H(+)</text>
        <dbReference type="Rhea" id="RHEA:15761"/>
        <dbReference type="ChEBI" id="CHEBI:15378"/>
        <dbReference type="ChEBI" id="CHEBI:57476"/>
        <dbReference type="ChEBI" id="CHEBI:57783"/>
        <dbReference type="ChEBI" id="CHEBI:58349"/>
        <dbReference type="ChEBI" id="CHEBI:537519"/>
        <dbReference type="EC" id="1.1.1.3"/>
    </reaction>
    <physiologicalReaction direction="right-to-left" evidence="13">
        <dbReference type="Rhea" id="RHEA:15763"/>
    </physiologicalReaction>
</comment>
<sequence length="512" mass="57320">MTDKNAINIYRNKALVNFEGKNFLGQIGVDSRIFQALNGGGISVGVISQQAIENGISVLVDEVDAEDAVKFLKKEFEQETKEGHVNNIYSIDSLSVIGFVSDNYNKILSELQRNKIFPLLLSQIASAGRVNIVVTENQTEITKNIIETEIYGKPKTVHLALIGHGNVGGTLVEQILDSAYDILKRKRVDLKIVAIANSKKIAFNQAGFGSDWRQRIKFSQTDSSVEKLVEFAKEHHLENLVMVDNTASKDFVKHYPTFVENGFDVVGSNKIYNTLPISEYRDFRKLLEKNKKKYLYETNVGAGLPLIDTIKLLHLSGENITRIKGVFSGTLSYVFNNFSLRNDKYSVIIREAMEKGFTEPDPREDLSGNDVARKLLILARELDLINEFQDINIQNLVPQNLLDINKDEFISRLEELDSEYQNIKENQKPDHVLRYVGDLHGNLQEEKGELDVKLISVPANSALGQLKGSDSIFEIYTESYGENPIVIMGAGAGAKVTARGVFGDILRLSETK</sequence>
<evidence type="ECO:0000256" key="9">
    <source>
        <dbReference type="ARBA" id="ARBA00022857"/>
    </source>
</evidence>
<dbReference type="OrthoDB" id="9799110at2"/>
<keyword evidence="4 15" id="KW-0028">Amino-acid biosynthesis</keyword>
<evidence type="ECO:0000259" key="18">
    <source>
        <dbReference type="Pfam" id="PF03447"/>
    </source>
</evidence>
<keyword evidence="7" id="KW-0808">Transferase</keyword>
<dbReference type="Gene3D" id="3.40.50.720">
    <property type="entry name" value="NAD(P)-binding Rossmann-like Domain"/>
    <property type="match status" value="1"/>
</dbReference>
<comment type="similarity">
    <text evidence="16">Belongs to the homoserine dehydrogenase family.</text>
</comment>
<evidence type="ECO:0000256" key="13">
    <source>
        <dbReference type="ARBA" id="ARBA00048841"/>
    </source>
</evidence>
<dbReference type="SUPFAM" id="SSF51735">
    <property type="entry name" value="NAD(P)-binding Rossmann-fold domains"/>
    <property type="match status" value="1"/>
</dbReference>
<evidence type="ECO:0000256" key="8">
    <source>
        <dbReference type="ARBA" id="ARBA00022840"/>
    </source>
</evidence>
<dbReference type="Pfam" id="PF03447">
    <property type="entry name" value="NAD_binding_3"/>
    <property type="match status" value="1"/>
</dbReference>
<dbReference type="InterPro" id="IPR054352">
    <property type="entry name" value="ACT_Aspartokinase"/>
</dbReference>
<dbReference type="InterPro" id="IPR005106">
    <property type="entry name" value="Asp/hSer_DH_NAD-bd"/>
</dbReference>
<evidence type="ECO:0000259" key="19">
    <source>
        <dbReference type="Pfam" id="PF22468"/>
    </source>
</evidence>
<feature type="domain" description="Homoserine dehydrogenase catalytic" evidence="17">
    <location>
        <begin position="305"/>
        <end position="506"/>
    </location>
</feature>
<dbReference type="AlphaFoldDB" id="A0A085BLY3"/>
<reference evidence="20 21" key="1">
    <citation type="submission" date="2014-07" db="EMBL/GenBank/DDBJ databases">
        <title>Epilithonimonas lactis LMG 22401 Genome.</title>
        <authorList>
            <person name="Pipes S.E."/>
            <person name="Stropko S.J."/>
        </authorList>
    </citation>
    <scope>NUCLEOTIDE SEQUENCE [LARGE SCALE GENOMIC DNA]</scope>
    <source>
        <strain evidence="20 21">LMG 24401</strain>
    </source>
</reference>
<keyword evidence="6" id="KW-0547">Nucleotide-binding</keyword>
<dbReference type="GO" id="GO:0004072">
    <property type="term" value="F:aspartate kinase activity"/>
    <property type="evidence" value="ECO:0007669"/>
    <property type="project" value="UniProtKB-ARBA"/>
</dbReference>
<evidence type="ECO:0000256" key="2">
    <source>
        <dbReference type="ARBA" id="ARBA00005056"/>
    </source>
</evidence>
<keyword evidence="9 15" id="KW-0521">NADP</keyword>
<keyword evidence="21" id="KW-1185">Reference proteome</keyword>
<comment type="catalytic activity">
    <reaction evidence="14">
        <text>L-homoserine + NAD(+) = L-aspartate 4-semialdehyde + NADH + H(+)</text>
        <dbReference type="Rhea" id="RHEA:15757"/>
        <dbReference type="ChEBI" id="CHEBI:15378"/>
        <dbReference type="ChEBI" id="CHEBI:57476"/>
        <dbReference type="ChEBI" id="CHEBI:57540"/>
        <dbReference type="ChEBI" id="CHEBI:57945"/>
        <dbReference type="ChEBI" id="CHEBI:537519"/>
        <dbReference type="EC" id="1.1.1.3"/>
    </reaction>
    <physiologicalReaction direction="right-to-left" evidence="14">
        <dbReference type="Rhea" id="RHEA:15759"/>
    </physiologicalReaction>
</comment>
<dbReference type="SUPFAM" id="SSF55347">
    <property type="entry name" value="Glyceraldehyde-3-phosphate dehydrogenase-like, C-terminal domain"/>
    <property type="match status" value="1"/>
</dbReference>
<dbReference type="PANTHER" id="PTHR43070:SF5">
    <property type="entry name" value="HOMOSERINE DEHYDROGENASE"/>
    <property type="match status" value="1"/>
</dbReference>
<dbReference type="FunFam" id="3.30.360.10:FF:000006">
    <property type="entry name" value="Bifunctional aspartokinase/homoserine dehydrogenase"/>
    <property type="match status" value="1"/>
</dbReference>
<dbReference type="GO" id="GO:0005524">
    <property type="term" value="F:ATP binding"/>
    <property type="evidence" value="ECO:0007669"/>
    <property type="project" value="UniProtKB-KW"/>
</dbReference>
<evidence type="ECO:0000256" key="1">
    <source>
        <dbReference type="ARBA" id="ARBA00001920"/>
    </source>
</evidence>
<feature type="domain" description="Aspartate/homoserine dehydrogenase NAD-binding" evidence="18">
    <location>
        <begin position="163"/>
        <end position="297"/>
    </location>
</feature>
<keyword evidence="11" id="KW-0457">Lysine biosynthesis</keyword>
<keyword evidence="5 15" id="KW-0791">Threonine biosynthesis</keyword>
<evidence type="ECO:0000256" key="15">
    <source>
        <dbReference type="RuleBase" id="RU000579"/>
    </source>
</evidence>
<evidence type="ECO:0000256" key="10">
    <source>
        <dbReference type="ARBA" id="ARBA00023002"/>
    </source>
</evidence>
<dbReference type="Pfam" id="PF22468">
    <property type="entry name" value="ACT_9"/>
    <property type="match status" value="1"/>
</dbReference>
<dbReference type="SUPFAM" id="SSF55021">
    <property type="entry name" value="ACT-like"/>
    <property type="match status" value="1"/>
</dbReference>
<dbReference type="GO" id="GO:0009090">
    <property type="term" value="P:homoserine biosynthetic process"/>
    <property type="evidence" value="ECO:0007669"/>
    <property type="project" value="UniProtKB-ARBA"/>
</dbReference>
<dbReference type="PANTHER" id="PTHR43070">
    <property type="match status" value="1"/>
</dbReference>
<dbReference type="Proteomes" id="UP000028623">
    <property type="component" value="Unassembled WGS sequence"/>
</dbReference>
<evidence type="ECO:0000256" key="6">
    <source>
        <dbReference type="ARBA" id="ARBA00022741"/>
    </source>
</evidence>
<evidence type="ECO:0000313" key="21">
    <source>
        <dbReference type="Proteomes" id="UP000028623"/>
    </source>
</evidence>
<evidence type="ECO:0000256" key="14">
    <source>
        <dbReference type="ARBA" id="ARBA00049031"/>
    </source>
</evidence>
<dbReference type="STRING" id="421072.SAMN04488097_1467"/>